<dbReference type="RefSeq" id="WP_015049662.1">
    <property type="nucleotide sequence ID" value="NC_018870.1"/>
</dbReference>
<dbReference type="InterPro" id="IPR004155">
    <property type="entry name" value="PBS_lyase_HEAT"/>
</dbReference>
<dbReference type="HOGENOM" id="CLU_108804_0_0_9"/>
<evidence type="ECO:0008006" key="3">
    <source>
        <dbReference type="Google" id="ProtNLM"/>
    </source>
</evidence>
<dbReference type="GO" id="GO:0016491">
    <property type="term" value="F:oxidoreductase activity"/>
    <property type="evidence" value="ECO:0007669"/>
    <property type="project" value="TreeGrafter"/>
</dbReference>
<dbReference type="InterPro" id="IPR011989">
    <property type="entry name" value="ARM-like"/>
</dbReference>
<dbReference type="PANTHER" id="PTHR12697:SF5">
    <property type="entry name" value="DEOXYHYPUSINE HYDROXYLASE"/>
    <property type="match status" value="1"/>
</dbReference>
<evidence type="ECO:0000313" key="2">
    <source>
        <dbReference type="Proteomes" id="UP000000467"/>
    </source>
</evidence>
<dbReference type="Pfam" id="PF13646">
    <property type="entry name" value="HEAT_2"/>
    <property type="match status" value="2"/>
</dbReference>
<protein>
    <recommendedName>
        <fullName evidence="3">HEAT repeat domain-containing protein</fullName>
    </recommendedName>
</protein>
<dbReference type="Proteomes" id="UP000000467">
    <property type="component" value="Chromosome"/>
</dbReference>
<evidence type="ECO:0000313" key="1">
    <source>
        <dbReference type="EMBL" id="AFV10744.1"/>
    </source>
</evidence>
<name>K4LRM5_THEPS</name>
<dbReference type="PANTHER" id="PTHR12697">
    <property type="entry name" value="PBS LYASE HEAT-LIKE PROTEIN"/>
    <property type="match status" value="1"/>
</dbReference>
<dbReference type="AlphaFoldDB" id="K4LRM5"/>
<dbReference type="SUPFAM" id="SSF48371">
    <property type="entry name" value="ARM repeat"/>
    <property type="match status" value="1"/>
</dbReference>
<dbReference type="Gene3D" id="1.25.10.10">
    <property type="entry name" value="Leucine-rich Repeat Variant"/>
    <property type="match status" value="1"/>
</dbReference>
<organism evidence="1 2">
    <name type="scientific">Thermacetogenium phaeum (strain ATCC BAA-254 / DSM 26808 / PB)</name>
    <dbReference type="NCBI Taxonomy" id="1089553"/>
    <lineage>
        <taxon>Bacteria</taxon>
        <taxon>Bacillati</taxon>
        <taxon>Bacillota</taxon>
        <taxon>Clostridia</taxon>
        <taxon>Thermoanaerobacterales</taxon>
        <taxon>Thermoanaerobacteraceae</taxon>
        <taxon>Thermacetogenium</taxon>
    </lineage>
</organism>
<dbReference type="OrthoDB" id="1725612at2"/>
<proteinExistence type="predicted"/>
<dbReference type="SMART" id="SM00567">
    <property type="entry name" value="EZ_HEAT"/>
    <property type="match status" value="4"/>
</dbReference>
<keyword evidence="2" id="KW-1185">Reference proteome</keyword>
<dbReference type="STRING" id="1089553.Tph_c05060"/>
<gene>
    <name evidence="1" type="ordered locus">Tph_c05060</name>
</gene>
<dbReference type="InterPro" id="IPR016024">
    <property type="entry name" value="ARM-type_fold"/>
</dbReference>
<dbReference type="EMBL" id="CP003732">
    <property type="protein sequence ID" value="AFV10744.1"/>
    <property type="molecule type" value="Genomic_DNA"/>
</dbReference>
<sequence length="189" mass="20673">MEELSRLIELLNSEDELERLRAAEELGDHTSSEAVLSLVSCLEKDESRFVQEACVASLCRIGTEEVAEEVAKLLRSSNPYVRNAASEILQLLGDRAERVIELLLRDPAPDVRALAVRVVGEGLFSSASALLRSVVLNDPDVNVVASAAEYLGEIGGSREDQDALNAARARFSDPFLEFAVETAVRKMEE</sequence>
<reference evidence="1 2" key="1">
    <citation type="journal article" date="2012" name="BMC Genomics">
        <title>Genome-guided analysis of physiological and morphological traits of the fermentative acetate oxidizer Thermacetogenium phaeum.</title>
        <authorList>
            <person name="Oehler D."/>
            <person name="Poehlein A."/>
            <person name="Leimbach A."/>
            <person name="Muller N."/>
            <person name="Daniel R."/>
            <person name="Gottschalk G."/>
            <person name="Schink B."/>
        </authorList>
    </citation>
    <scope>NUCLEOTIDE SEQUENCE [LARGE SCALE GENOMIC DNA]</scope>
    <source>
        <strain evidence="2">ATCC BAA-254 / DSM 26808 / PB</strain>
    </source>
</reference>
<accession>K4LRM5</accession>
<dbReference type="eggNOG" id="COG1413">
    <property type="taxonomic scope" value="Bacteria"/>
</dbReference>
<dbReference type="KEGG" id="tpz:Tph_c05060"/>